<feature type="transmembrane region" description="Helical" evidence="6">
    <location>
        <begin position="42"/>
        <end position="64"/>
    </location>
</feature>
<sequence length="317" mass="34133">MFQMNKDLKFRSATYLVLIAAIISGSNNFLTKIAVTAIKDPILYTSLKNAIVAIFIIGAILLLKKLPEVLSLTKRQLLRLLAIGFIGGAVPFALFFTGLQQTSAINAGLIHKTLFVWVLLIAIPMLKEKLAWQQWVGIAAIFGANLFVGGFNGFQFNIGEFMILGATVFWAIENIIAKKALENISSVVVAAARMSFGAMFLILFLALRGAPMAMGAVLDLSGAQWGWTLLTSVLLFGYVTLWYTALKNAPATYVAALLVPATLVTNVLSAVFITGSLAIPQIASAILLITGVVLMILFAKRTAQSVLQTSFSNTPQS</sequence>
<evidence type="ECO:0000259" key="7">
    <source>
        <dbReference type="Pfam" id="PF00892"/>
    </source>
</evidence>
<evidence type="ECO:0000256" key="1">
    <source>
        <dbReference type="ARBA" id="ARBA00004651"/>
    </source>
</evidence>
<dbReference type="GO" id="GO:0005886">
    <property type="term" value="C:plasma membrane"/>
    <property type="evidence" value="ECO:0007669"/>
    <property type="project" value="UniProtKB-SubCell"/>
</dbReference>
<feature type="domain" description="EamA" evidence="7">
    <location>
        <begin position="158"/>
        <end position="296"/>
    </location>
</feature>
<protein>
    <recommendedName>
        <fullName evidence="7">EamA domain-containing protein</fullName>
    </recommendedName>
</protein>
<dbReference type="InterPro" id="IPR000620">
    <property type="entry name" value="EamA_dom"/>
</dbReference>
<feature type="transmembrane region" description="Helical" evidence="6">
    <location>
        <begin position="130"/>
        <end position="148"/>
    </location>
</feature>
<dbReference type="InterPro" id="IPR037185">
    <property type="entry name" value="EmrE-like"/>
</dbReference>
<organism evidence="8 9">
    <name type="scientific">Candidatus Sungbacteria bacterium RIFCSPHIGHO2_02_FULL_49_20</name>
    <dbReference type="NCBI Taxonomy" id="1802272"/>
    <lineage>
        <taxon>Bacteria</taxon>
        <taxon>Candidatus Sungiibacteriota</taxon>
    </lineage>
</organism>
<dbReference type="EMBL" id="MHQK01000051">
    <property type="protein sequence ID" value="OHA00674.1"/>
    <property type="molecule type" value="Genomic_DNA"/>
</dbReference>
<dbReference type="Pfam" id="PF00892">
    <property type="entry name" value="EamA"/>
    <property type="match status" value="2"/>
</dbReference>
<feature type="transmembrane region" description="Helical" evidence="6">
    <location>
        <begin position="154"/>
        <end position="172"/>
    </location>
</feature>
<evidence type="ECO:0000256" key="2">
    <source>
        <dbReference type="ARBA" id="ARBA00022475"/>
    </source>
</evidence>
<feature type="transmembrane region" description="Helical" evidence="6">
    <location>
        <begin position="184"/>
        <end position="207"/>
    </location>
</feature>
<comment type="subcellular location">
    <subcellularLocation>
        <location evidence="1">Cell membrane</location>
        <topology evidence="1">Multi-pass membrane protein</topology>
    </subcellularLocation>
</comment>
<keyword evidence="5 6" id="KW-0472">Membrane</keyword>
<keyword evidence="3 6" id="KW-0812">Transmembrane</keyword>
<keyword evidence="4 6" id="KW-1133">Transmembrane helix</keyword>
<comment type="caution">
    <text evidence="8">The sequence shown here is derived from an EMBL/GenBank/DDBJ whole genome shotgun (WGS) entry which is preliminary data.</text>
</comment>
<dbReference type="SUPFAM" id="SSF103481">
    <property type="entry name" value="Multidrug resistance efflux transporter EmrE"/>
    <property type="match status" value="2"/>
</dbReference>
<dbReference type="Proteomes" id="UP000178710">
    <property type="component" value="Unassembled WGS sequence"/>
</dbReference>
<dbReference type="PANTHER" id="PTHR32322">
    <property type="entry name" value="INNER MEMBRANE TRANSPORTER"/>
    <property type="match status" value="1"/>
</dbReference>
<feature type="domain" description="EamA" evidence="7">
    <location>
        <begin position="15"/>
        <end position="148"/>
    </location>
</feature>
<feature type="transmembrane region" description="Helical" evidence="6">
    <location>
        <begin position="104"/>
        <end position="123"/>
    </location>
</feature>
<evidence type="ECO:0000313" key="9">
    <source>
        <dbReference type="Proteomes" id="UP000178710"/>
    </source>
</evidence>
<reference evidence="8 9" key="1">
    <citation type="journal article" date="2016" name="Nat. Commun.">
        <title>Thousands of microbial genomes shed light on interconnected biogeochemical processes in an aquifer system.</title>
        <authorList>
            <person name="Anantharaman K."/>
            <person name="Brown C.T."/>
            <person name="Hug L.A."/>
            <person name="Sharon I."/>
            <person name="Castelle C.J."/>
            <person name="Probst A.J."/>
            <person name="Thomas B.C."/>
            <person name="Singh A."/>
            <person name="Wilkins M.J."/>
            <person name="Karaoz U."/>
            <person name="Brodie E.L."/>
            <person name="Williams K.H."/>
            <person name="Hubbard S.S."/>
            <person name="Banfield J.F."/>
        </authorList>
    </citation>
    <scope>NUCLEOTIDE SEQUENCE [LARGE SCALE GENOMIC DNA]</scope>
</reference>
<evidence type="ECO:0000256" key="3">
    <source>
        <dbReference type="ARBA" id="ARBA00022692"/>
    </source>
</evidence>
<dbReference type="InterPro" id="IPR050638">
    <property type="entry name" value="AA-Vitamin_Transporters"/>
</dbReference>
<accession>A0A1G2KN18</accession>
<feature type="transmembrane region" description="Helical" evidence="6">
    <location>
        <begin position="253"/>
        <end position="273"/>
    </location>
</feature>
<name>A0A1G2KN18_9BACT</name>
<proteinExistence type="predicted"/>
<feature type="transmembrane region" description="Helical" evidence="6">
    <location>
        <begin position="227"/>
        <end position="246"/>
    </location>
</feature>
<feature type="transmembrane region" description="Helical" evidence="6">
    <location>
        <begin position="279"/>
        <end position="299"/>
    </location>
</feature>
<feature type="transmembrane region" description="Helical" evidence="6">
    <location>
        <begin position="12"/>
        <end position="30"/>
    </location>
</feature>
<keyword evidence="2" id="KW-1003">Cell membrane</keyword>
<evidence type="ECO:0000256" key="4">
    <source>
        <dbReference type="ARBA" id="ARBA00022989"/>
    </source>
</evidence>
<gene>
    <name evidence="8" type="ORF">A3C12_02735</name>
</gene>
<dbReference type="AlphaFoldDB" id="A0A1G2KN18"/>
<dbReference type="PANTHER" id="PTHR32322:SF18">
    <property type="entry name" value="S-ADENOSYLMETHIONINE_S-ADENOSYLHOMOCYSTEINE TRANSPORTER"/>
    <property type="match status" value="1"/>
</dbReference>
<evidence type="ECO:0000256" key="5">
    <source>
        <dbReference type="ARBA" id="ARBA00023136"/>
    </source>
</evidence>
<evidence type="ECO:0000313" key="8">
    <source>
        <dbReference type="EMBL" id="OHA00674.1"/>
    </source>
</evidence>
<feature type="transmembrane region" description="Helical" evidence="6">
    <location>
        <begin position="76"/>
        <end position="98"/>
    </location>
</feature>
<evidence type="ECO:0000256" key="6">
    <source>
        <dbReference type="SAM" id="Phobius"/>
    </source>
</evidence>